<evidence type="ECO:0000313" key="2">
    <source>
        <dbReference type="Proteomes" id="UP000269154"/>
    </source>
</evidence>
<name>A0A3N6RYT8_9CYAN</name>
<dbReference type="Proteomes" id="UP000269154">
    <property type="component" value="Unassembled WGS sequence"/>
</dbReference>
<gene>
    <name evidence="1" type="ORF">D5R40_02725</name>
</gene>
<comment type="caution">
    <text evidence="1">The sequence shown here is derived from an EMBL/GenBank/DDBJ whole genome shotgun (WGS) entry which is preliminary data.</text>
</comment>
<keyword evidence="2" id="KW-1185">Reference proteome</keyword>
<dbReference type="RefSeq" id="WP_124144040.1">
    <property type="nucleotide sequence ID" value="NZ_CAWOKI010000383.1"/>
</dbReference>
<reference evidence="1 2" key="1">
    <citation type="journal article" date="2018" name="ACS Chem. Biol.">
        <title>Ketoreductase domain dysfunction expands chemodiversity: malyngamide biosynthesis in the cyanobacterium Okeania hirsuta.</title>
        <authorList>
            <person name="Moss N.A."/>
            <person name="Leao T."/>
            <person name="Rankin M."/>
            <person name="McCullough T.M."/>
            <person name="Qu P."/>
            <person name="Korobeynikov A."/>
            <person name="Smith J.L."/>
            <person name="Gerwick L."/>
            <person name="Gerwick W.H."/>
        </authorList>
    </citation>
    <scope>NUCLEOTIDE SEQUENCE [LARGE SCALE GENOMIC DNA]</scope>
    <source>
        <strain evidence="1 2">PAB10Feb10-1</strain>
    </source>
</reference>
<accession>A0A3N6RYT8</accession>
<dbReference type="AlphaFoldDB" id="A0A3N6RYT8"/>
<evidence type="ECO:0000313" key="1">
    <source>
        <dbReference type="EMBL" id="RQH55359.1"/>
    </source>
</evidence>
<proteinExistence type="predicted"/>
<dbReference type="EMBL" id="RCBY01000008">
    <property type="protein sequence ID" value="RQH55359.1"/>
    <property type="molecule type" value="Genomic_DNA"/>
</dbReference>
<sequence>MWLENIQLTITLSDQQLEEEQLQTDTENMLSEIQEFDGVQKADLIPIETAEPISKSIGGFLVGILTAEINAKNLKALVGYLGDRLYGKTMKIKAEGNGRKIDIEVRNLEDLNKVLREVDNFLNA</sequence>
<dbReference type="OrthoDB" id="532149at2"/>
<protein>
    <submittedName>
        <fullName evidence="1">Uncharacterized protein</fullName>
    </submittedName>
</protein>
<organism evidence="1 2">
    <name type="scientific">Okeania hirsuta</name>
    <dbReference type="NCBI Taxonomy" id="1458930"/>
    <lineage>
        <taxon>Bacteria</taxon>
        <taxon>Bacillati</taxon>
        <taxon>Cyanobacteriota</taxon>
        <taxon>Cyanophyceae</taxon>
        <taxon>Oscillatoriophycideae</taxon>
        <taxon>Oscillatoriales</taxon>
        <taxon>Microcoleaceae</taxon>
        <taxon>Okeania</taxon>
    </lineage>
</organism>